<reference evidence="3 4" key="1">
    <citation type="submission" date="2018-05" db="EMBL/GenBank/DDBJ databases">
        <title>Draft genome of Methanospirillum stamsii Pt1.</title>
        <authorList>
            <person name="Dueholm M.S."/>
            <person name="Nielsen P.H."/>
            <person name="Bakmann L.F."/>
            <person name="Otzen D.E."/>
        </authorList>
    </citation>
    <scope>NUCLEOTIDE SEQUENCE [LARGE SCALE GENOMIC DNA]</scope>
    <source>
        <strain evidence="3 4">Pt1</strain>
    </source>
</reference>
<protein>
    <submittedName>
        <fullName evidence="3">Glycosyl transferase GT4 family protein</fullName>
    </submittedName>
</protein>
<dbReference type="GO" id="GO:0016757">
    <property type="term" value="F:glycosyltransferase activity"/>
    <property type="evidence" value="ECO:0007669"/>
    <property type="project" value="InterPro"/>
</dbReference>
<dbReference type="PANTHER" id="PTHR12526">
    <property type="entry name" value="GLYCOSYLTRANSFERASE"/>
    <property type="match status" value="1"/>
</dbReference>
<dbReference type="EMBL" id="QGMZ01000030">
    <property type="protein sequence ID" value="PWR71766.1"/>
    <property type="molecule type" value="Genomic_DNA"/>
</dbReference>
<gene>
    <name evidence="3" type="ORF">DLD82_13540</name>
</gene>
<dbReference type="Pfam" id="PF13439">
    <property type="entry name" value="Glyco_transf_4"/>
    <property type="match status" value="1"/>
</dbReference>
<dbReference type="Gene3D" id="3.40.50.2000">
    <property type="entry name" value="Glycogen Phosphorylase B"/>
    <property type="match status" value="2"/>
</dbReference>
<dbReference type="InterPro" id="IPR028098">
    <property type="entry name" value="Glyco_trans_4-like_N"/>
</dbReference>
<feature type="domain" description="Glycosyltransferase subfamily 4-like N-terminal" evidence="2">
    <location>
        <begin position="20"/>
        <end position="196"/>
    </location>
</feature>
<evidence type="ECO:0000259" key="2">
    <source>
        <dbReference type="Pfam" id="PF13439"/>
    </source>
</evidence>
<dbReference type="SUPFAM" id="SSF53756">
    <property type="entry name" value="UDP-Glycosyltransferase/glycogen phosphorylase"/>
    <property type="match status" value="1"/>
</dbReference>
<evidence type="ECO:0000259" key="1">
    <source>
        <dbReference type="Pfam" id="PF00534"/>
    </source>
</evidence>
<evidence type="ECO:0000313" key="3">
    <source>
        <dbReference type="EMBL" id="PWR71766.1"/>
    </source>
</evidence>
<accession>A0A2V2N221</accession>
<name>A0A2V2N221_9EURY</name>
<proteinExistence type="predicted"/>
<dbReference type="Proteomes" id="UP000245934">
    <property type="component" value="Unassembled WGS sequence"/>
</dbReference>
<keyword evidence="4" id="KW-1185">Reference proteome</keyword>
<keyword evidence="3" id="KW-0808">Transferase</keyword>
<evidence type="ECO:0000313" key="4">
    <source>
        <dbReference type="Proteomes" id="UP000245934"/>
    </source>
</evidence>
<feature type="domain" description="Glycosyl transferase family 1" evidence="1">
    <location>
        <begin position="205"/>
        <end position="351"/>
    </location>
</feature>
<sequence>MNILIVQESNWITRNPHQQHHLMERLAQRGHSIRVIDYDIDWKKNNETGLTKPREVHSDVQKIIPGVSVQVIRPRSIRISVLEYPALMIAHRIEISRQIAEFKLDIIVGFGILNAWLGARLAQRHGIPFVYYWIDALDTLIPEKFFQMLGRFLEKQTLHNSTRVIAINEKLQDYAITLGSNPEHTSLIGAGIDLERFNPGIDGNIIREQFDIRPDETVLFFMGWLYHFSGLKEICLELARCKEKYRNLKILIVGDGDAYEDLQKIREENNLMENLILTGKQPYEKIPEFIAASDICMLPADPKEKIMQDIVPIKMYEYMAMGKPVITTKLPGLIKEFGDNNGVLYADSSEKVLDMANSIVAQGAIDNYGISARSFVQGLNWGAITDLFENLLIGAIHD</sequence>
<dbReference type="InterPro" id="IPR001296">
    <property type="entry name" value="Glyco_trans_1"/>
</dbReference>
<dbReference type="OrthoDB" id="132546at2157"/>
<comment type="caution">
    <text evidence="3">The sequence shown here is derived from an EMBL/GenBank/DDBJ whole genome shotgun (WGS) entry which is preliminary data.</text>
</comment>
<dbReference type="Pfam" id="PF00534">
    <property type="entry name" value="Glycos_transf_1"/>
    <property type="match status" value="1"/>
</dbReference>
<organism evidence="3 4">
    <name type="scientific">Methanospirillum stamsii</name>
    <dbReference type="NCBI Taxonomy" id="1277351"/>
    <lineage>
        <taxon>Archaea</taxon>
        <taxon>Methanobacteriati</taxon>
        <taxon>Methanobacteriota</taxon>
        <taxon>Stenosarchaea group</taxon>
        <taxon>Methanomicrobia</taxon>
        <taxon>Methanomicrobiales</taxon>
        <taxon>Methanospirillaceae</taxon>
        <taxon>Methanospirillum</taxon>
    </lineage>
</organism>
<dbReference type="AlphaFoldDB" id="A0A2V2N221"/>